<dbReference type="Gene3D" id="2.30.30.40">
    <property type="entry name" value="SH3 Domains"/>
    <property type="match status" value="1"/>
</dbReference>
<keyword evidence="7 9" id="KW-0175">Coiled coil</keyword>
<evidence type="ECO:0000256" key="10">
    <source>
        <dbReference type="SAM" id="MobiDB-lite"/>
    </source>
</evidence>
<dbReference type="Pfam" id="PF00307">
    <property type="entry name" value="CH"/>
    <property type="match status" value="1"/>
</dbReference>
<dbReference type="InterPro" id="IPR041615">
    <property type="entry name" value="Desmoplakin_SH3"/>
</dbReference>
<name>A0A336LZT9_CULSO</name>
<dbReference type="PANTHER" id="PTHR23169">
    <property type="entry name" value="ENVOPLAKIN"/>
    <property type="match status" value="1"/>
</dbReference>
<evidence type="ECO:0000256" key="4">
    <source>
        <dbReference type="ARBA" id="ARBA00022490"/>
    </source>
</evidence>
<evidence type="ECO:0000256" key="7">
    <source>
        <dbReference type="ARBA" id="ARBA00023054"/>
    </source>
</evidence>
<dbReference type="InterPro" id="IPR055419">
    <property type="entry name" value="Spectrin_PEPL/EVPL"/>
</dbReference>
<proteinExistence type="inferred from homology"/>
<dbReference type="Gene3D" id="1.20.58.60">
    <property type="match status" value="5"/>
</dbReference>
<evidence type="ECO:0000256" key="2">
    <source>
        <dbReference type="ARBA" id="ARBA00009109"/>
    </source>
</evidence>
<dbReference type="GO" id="GO:0005198">
    <property type="term" value="F:structural molecule activity"/>
    <property type="evidence" value="ECO:0007669"/>
    <property type="project" value="TreeGrafter"/>
</dbReference>
<dbReference type="FunFam" id="1.10.418.10:FF:000022">
    <property type="entry name" value="Short stop, isoform K"/>
    <property type="match status" value="1"/>
</dbReference>
<dbReference type="Pfam" id="PF21019">
    <property type="entry name" value="Spectrin_3"/>
    <property type="match status" value="1"/>
</dbReference>
<evidence type="ECO:0000259" key="12">
    <source>
        <dbReference type="PROSITE" id="PS50021"/>
    </source>
</evidence>
<dbReference type="FunFam" id="1.20.58.60:FF:000053">
    <property type="entry name" value="Short stop, isoform K"/>
    <property type="match status" value="1"/>
</dbReference>
<dbReference type="InterPro" id="IPR043197">
    <property type="entry name" value="Plakin"/>
</dbReference>
<dbReference type="FunFam" id="1.20.58.60:FF:000055">
    <property type="entry name" value="Short stop, isoform K"/>
    <property type="match status" value="1"/>
</dbReference>
<dbReference type="VEuPathDB" id="VectorBase:CSON012848"/>
<keyword evidence="4" id="KW-0963">Cytoplasm</keyword>
<dbReference type="FunFam" id="1.20.58.60:FF:000030">
    <property type="entry name" value="Short stop, isoform K"/>
    <property type="match status" value="1"/>
</dbReference>
<dbReference type="CDD" id="cd00176">
    <property type="entry name" value="SPEC"/>
    <property type="match status" value="3"/>
</dbReference>
<sequence>MSQSHHISVHEKRVYKVDNEFRPSGRVFLKAQNPIPVPERKSSLKMYVPKGPAITTNLDMSNVDNKGVTFQHQVLHEKHVEAVVSDYASPYDQFPSGDFKSLPPIDYEPANSSQAVVLRNGSSTTGTGLTSAEITRNKRTSTEVMGSSFETTKRSQRGQDGQRRVTTHIVRKVTTLSRAEEQALANNQMQLTKDVRTTELGYISGALPNIPKRQKISDIVVGQEDNLTAREALLRWARKSTARYPGVRVNDFTGSWRDGLAFSALVHRNRPDLIDWRDARSRRPRERLETVFHAVEKEYGVTRLLDPEDVDTHEPDEKSMITYLSSLYDVFPEPPQMHPLFDMESQRRVKEYRESAQILHYWCREKTALYQERTFPSTLIELKRTLNELNRFRTEEVPLKQRDKQHLFSVYRELEKFFESVGEVEVEPELRPESLEKAWNRLMQAIADREHLLSGDVNKMDHVQRLAEKLSREIKHTDIRITELEVRITEESRRIERQHPVDAKNIVESIETEVRHLEAPLQDMDQDCRVLKENRYPQANDLSKKVKHLHQRWSQLRTTFHTSLVQKLSGLSYPVHETTITKQTRTVVETRQLGANPYFRDLEEYTEWCHKKLKELLAADYGSDLPSVKIELDRHQREHKVIDQFHPKVIHAERQSVNFSGDELHLYEQRLNQLKKIYAELLSTSSKRLTDLDALQDFLNAATAELQWLNDREQIEISRDWADKNLDLPGTHRYYENLMSELEKREIHFATILDRGEALLMQSHPASKTIESHLQALQSQWSWLLQLTLCLEVHLKYATEYHQFFNECKDAEAWLAKRDEILNTKYSQSEFGIDQGEALLRGMQDIRLELNTFGETVQDLISRSTTIVPLKQRKQPVNRQTPVQTICKYTQGNVSLEKNETVTLIDTSGRVKWRIRTQAGQECAVPGECLLLPPPDQEAIDAAERLKRLFDRTVALWQKKQLRLRQNMIFATIKVVKSWDFEQFLAMGAEQRTSIRRALNDDADKLLSEGDPNDPQLRRLRREMDEVNRLFDEFEKRARAEEESKQAIRVFTEHCITIKTSLEEMARELDHIILSPMPRDLDSLDHAVQTLEDYRRRLALIEPDLKHLQELFRSITLKTPALKKSLDNLMELWKELNTQAGLHADRLKLLEGALQGLEDNEQVISELENTLSKHFELPSTEEGLHDLFKSLTRLQDIITQQQPIMDKMNDSADQLGRMGVPTKVLGDLKRLHANVERLNTRWNNLCLQLADRLRSIESAIGLMKNIQTSVVVEENWVEAHTSKLQSLPTATSALELDNLLGAAVERTPKIEQVNLTGGRLIREAKIYDGKCVHYIDWLVEQRPSFSPPRRDIRASDAVPGATEVWTERLDTLNSKFERLLEALSQRLRTAVEVNGADGLVCSDRQTNGSVTSKSEDNDFSALWTFIKISCTIGVLHGVWILINDITWPFPNF</sequence>
<dbReference type="GO" id="GO:0031122">
    <property type="term" value="P:cytoplasmic microtubule organization"/>
    <property type="evidence" value="ECO:0007669"/>
    <property type="project" value="TreeGrafter"/>
</dbReference>
<accession>A0A336LZT9</accession>
<dbReference type="PANTHER" id="PTHR23169:SF23">
    <property type="entry name" value="SHORT STOP, ISOFORM H"/>
    <property type="match status" value="1"/>
</dbReference>
<keyword evidence="5" id="KW-0597">Phosphoprotein</keyword>
<evidence type="ECO:0000256" key="8">
    <source>
        <dbReference type="PROSITE-ProRule" id="PRU00192"/>
    </source>
</evidence>
<dbReference type="GO" id="GO:0005882">
    <property type="term" value="C:intermediate filament"/>
    <property type="evidence" value="ECO:0007669"/>
    <property type="project" value="TreeGrafter"/>
</dbReference>
<gene>
    <name evidence="13" type="primary">CSON012848</name>
</gene>
<comment type="subcellular location">
    <subcellularLocation>
        <location evidence="1">Cytoplasm</location>
    </subcellularLocation>
</comment>
<feature type="coiled-coil region" evidence="9">
    <location>
        <begin position="1017"/>
        <end position="1044"/>
    </location>
</feature>
<dbReference type="EMBL" id="UFQT01000062">
    <property type="protein sequence ID" value="SSX19218.1"/>
    <property type="molecule type" value="Genomic_DNA"/>
</dbReference>
<evidence type="ECO:0000256" key="5">
    <source>
        <dbReference type="ARBA" id="ARBA00022553"/>
    </source>
</evidence>
<evidence type="ECO:0000256" key="3">
    <source>
        <dbReference type="ARBA" id="ARBA00022443"/>
    </source>
</evidence>
<dbReference type="GO" id="GO:0005737">
    <property type="term" value="C:cytoplasm"/>
    <property type="evidence" value="ECO:0007669"/>
    <property type="project" value="UniProtKB-SubCell"/>
</dbReference>
<evidence type="ECO:0000256" key="6">
    <source>
        <dbReference type="ARBA" id="ARBA00022737"/>
    </source>
</evidence>
<feature type="compositionally biased region" description="Low complexity" evidence="10">
    <location>
        <begin position="121"/>
        <end position="131"/>
    </location>
</feature>
<evidence type="ECO:0000259" key="11">
    <source>
        <dbReference type="PROSITE" id="PS50002"/>
    </source>
</evidence>
<dbReference type="OMA" id="LCLVYDH"/>
<dbReference type="PROSITE" id="PS50021">
    <property type="entry name" value="CH"/>
    <property type="match status" value="1"/>
</dbReference>
<dbReference type="InterPro" id="IPR018159">
    <property type="entry name" value="Spectrin/alpha-actinin"/>
</dbReference>
<feature type="region of interest" description="Disordered" evidence="10">
    <location>
        <begin position="120"/>
        <end position="163"/>
    </location>
</feature>
<dbReference type="SMART" id="SM00150">
    <property type="entry name" value="SPEC"/>
    <property type="match status" value="8"/>
</dbReference>
<feature type="domain" description="SH3" evidence="11">
    <location>
        <begin position="878"/>
        <end position="935"/>
    </location>
</feature>
<reference evidence="13" key="1">
    <citation type="submission" date="2018-07" db="EMBL/GenBank/DDBJ databases">
        <authorList>
            <person name="Quirk P.G."/>
            <person name="Krulwich T.A."/>
        </authorList>
    </citation>
    <scope>NUCLEOTIDE SEQUENCE</scope>
</reference>
<dbReference type="CDD" id="cd21189">
    <property type="entry name" value="CH_PLEC-like_rpt2"/>
    <property type="match status" value="1"/>
</dbReference>
<dbReference type="InterPro" id="IPR001715">
    <property type="entry name" value="CH_dom"/>
</dbReference>
<evidence type="ECO:0000313" key="13">
    <source>
        <dbReference type="EMBL" id="SSX19218.1"/>
    </source>
</evidence>
<dbReference type="InterPro" id="IPR002017">
    <property type="entry name" value="Spectrin_repeat"/>
</dbReference>
<protein>
    <submittedName>
        <fullName evidence="13">CSON012848 protein</fullName>
    </submittedName>
</protein>
<evidence type="ECO:0000256" key="9">
    <source>
        <dbReference type="SAM" id="Coils"/>
    </source>
</evidence>
<keyword evidence="3 8" id="KW-0728">SH3 domain</keyword>
<feature type="domain" description="Calponin-homology (CH)" evidence="12">
    <location>
        <begin position="227"/>
        <end position="332"/>
    </location>
</feature>
<dbReference type="Pfam" id="PF17902">
    <property type="entry name" value="SH3_10"/>
    <property type="match status" value="1"/>
</dbReference>
<dbReference type="InterPro" id="IPR036872">
    <property type="entry name" value="CH_dom_sf"/>
</dbReference>
<dbReference type="PROSITE" id="PS50002">
    <property type="entry name" value="SH3"/>
    <property type="match status" value="1"/>
</dbReference>
<dbReference type="InterPro" id="IPR001452">
    <property type="entry name" value="SH3_domain"/>
</dbReference>
<dbReference type="GO" id="GO:0045104">
    <property type="term" value="P:intermediate filament cytoskeleton organization"/>
    <property type="evidence" value="ECO:0007669"/>
    <property type="project" value="InterPro"/>
</dbReference>
<dbReference type="SMART" id="SM00033">
    <property type="entry name" value="CH"/>
    <property type="match status" value="1"/>
</dbReference>
<organism evidence="13">
    <name type="scientific">Culicoides sonorensis</name>
    <name type="common">Biting midge</name>
    <dbReference type="NCBI Taxonomy" id="179676"/>
    <lineage>
        <taxon>Eukaryota</taxon>
        <taxon>Metazoa</taxon>
        <taxon>Ecdysozoa</taxon>
        <taxon>Arthropoda</taxon>
        <taxon>Hexapoda</taxon>
        <taxon>Insecta</taxon>
        <taxon>Pterygota</taxon>
        <taxon>Neoptera</taxon>
        <taxon>Endopterygota</taxon>
        <taxon>Diptera</taxon>
        <taxon>Nematocera</taxon>
        <taxon>Chironomoidea</taxon>
        <taxon>Ceratopogonidae</taxon>
        <taxon>Ceratopogoninae</taxon>
        <taxon>Culicoides</taxon>
        <taxon>Monoculicoides</taxon>
    </lineage>
</organism>
<dbReference type="GO" id="GO:0042060">
    <property type="term" value="P:wound healing"/>
    <property type="evidence" value="ECO:0007669"/>
    <property type="project" value="TreeGrafter"/>
</dbReference>
<dbReference type="GO" id="GO:0016020">
    <property type="term" value="C:membrane"/>
    <property type="evidence" value="ECO:0007669"/>
    <property type="project" value="TreeGrafter"/>
</dbReference>
<dbReference type="SUPFAM" id="SSF46966">
    <property type="entry name" value="Spectrin repeat"/>
    <property type="match status" value="8"/>
</dbReference>
<dbReference type="SUPFAM" id="SSF47576">
    <property type="entry name" value="Calponin-homology domain, CH-domain"/>
    <property type="match status" value="1"/>
</dbReference>
<dbReference type="GO" id="GO:0030056">
    <property type="term" value="C:hemidesmosome"/>
    <property type="evidence" value="ECO:0007669"/>
    <property type="project" value="TreeGrafter"/>
</dbReference>
<dbReference type="Pfam" id="PF00435">
    <property type="entry name" value="Spectrin"/>
    <property type="match status" value="3"/>
</dbReference>
<comment type="similarity">
    <text evidence="2">Belongs to the plakin or cytolinker family.</text>
</comment>
<dbReference type="Pfam" id="PF23160">
    <property type="entry name" value="Spectrin_1st_PEPL"/>
    <property type="match status" value="1"/>
</dbReference>
<evidence type="ECO:0000256" key="1">
    <source>
        <dbReference type="ARBA" id="ARBA00004496"/>
    </source>
</evidence>
<dbReference type="Gene3D" id="1.10.418.10">
    <property type="entry name" value="Calponin-like domain"/>
    <property type="match status" value="1"/>
</dbReference>
<keyword evidence="6" id="KW-0677">Repeat</keyword>